<accession>A0A7W6C0Z2</accession>
<dbReference type="InterPro" id="IPR038461">
    <property type="entry name" value="Schlafen_AlbA_2_dom_sf"/>
</dbReference>
<organism evidence="2 3">
    <name type="scientific">Novosphingobium fluoreni</name>
    <dbReference type="NCBI Taxonomy" id="1391222"/>
    <lineage>
        <taxon>Bacteria</taxon>
        <taxon>Pseudomonadati</taxon>
        <taxon>Pseudomonadota</taxon>
        <taxon>Alphaproteobacteria</taxon>
        <taxon>Sphingomonadales</taxon>
        <taxon>Sphingomonadaceae</taxon>
        <taxon>Novosphingobium</taxon>
    </lineage>
</organism>
<dbReference type="EMBL" id="JACIDY010000009">
    <property type="protein sequence ID" value="MBB3941464.1"/>
    <property type="molecule type" value="Genomic_DNA"/>
</dbReference>
<evidence type="ECO:0000313" key="2">
    <source>
        <dbReference type="EMBL" id="MBB3941464.1"/>
    </source>
</evidence>
<protein>
    <recommendedName>
        <fullName evidence="1">Schlafen AlbA-2 domain-containing protein</fullName>
    </recommendedName>
</protein>
<dbReference type="Pfam" id="PF04326">
    <property type="entry name" value="SLFN_AlbA_2"/>
    <property type="match status" value="1"/>
</dbReference>
<gene>
    <name evidence="2" type="ORF">GGR39_003141</name>
</gene>
<dbReference type="InterPro" id="IPR007421">
    <property type="entry name" value="Schlafen_AlbA_2_dom"/>
</dbReference>
<sequence length="381" mass="42326">MIPRNFEDIAKSDIEALIANGVAERRTLEFKRQLPSNSEKDRKEFLADITSFANAQGGDILFGIDAPKGIATTIAGLSSEDPDKEVLRWEEVLLAGVEPRLPGIRLRWIDCGEAGGVMLVRVPASTIAPHRVILARSNRFYGRKSNGKYEMDTQELRDAFTASEALPTRLRAFHLEAVDAALRGDLPIFLGNDPTAIVSLIPTTIFRETRDLDVTPEHALAPHKPSGHMEAVRMIEGVLLHTNLGEQGAVRSYAVTHRTGRTDMVWTIGRVVDELKKTETKRVWPKRFEDGLLDAAISGASWLNHYGIDGPWLVMATITGIKDYHLVVSSEYWSDPAWRNQATLPPLMIARMNRAALLPLLRSFWLAFGLERPASPFGSDS</sequence>
<reference evidence="2 3" key="1">
    <citation type="submission" date="2020-08" db="EMBL/GenBank/DDBJ databases">
        <title>Genomic Encyclopedia of Type Strains, Phase IV (KMG-IV): sequencing the most valuable type-strain genomes for metagenomic binning, comparative biology and taxonomic classification.</title>
        <authorList>
            <person name="Goeker M."/>
        </authorList>
    </citation>
    <scope>NUCLEOTIDE SEQUENCE [LARGE SCALE GENOMIC DNA]</scope>
    <source>
        <strain evidence="2 3">DSM 27568</strain>
    </source>
</reference>
<proteinExistence type="predicted"/>
<keyword evidence="3" id="KW-1185">Reference proteome</keyword>
<dbReference type="Proteomes" id="UP000561459">
    <property type="component" value="Unassembled WGS sequence"/>
</dbReference>
<evidence type="ECO:0000259" key="1">
    <source>
        <dbReference type="Pfam" id="PF04326"/>
    </source>
</evidence>
<comment type="caution">
    <text evidence="2">The sequence shown here is derived from an EMBL/GenBank/DDBJ whole genome shotgun (WGS) entry which is preliminary data.</text>
</comment>
<dbReference type="AlphaFoldDB" id="A0A7W6C0Z2"/>
<dbReference type="RefSeq" id="WP_183618338.1">
    <property type="nucleotide sequence ID" value="NZ_JACIDY010000009.1"/>
</dbReference>
<feature type="domain" description="Schlafen AlbA-2" evidence="1">
    <location>
        <begin position="24"/>
        <end position="151"/>
    </location>
</feature>
<dbReference type="Gene3D" id="3.30.950.30">
    <property type="entry name" value="Schlafen, AAA domain"/>
    <property type="match status" value="1"/>
</dbReference>
<evidence type="ECO:0000313" key="3">
    <source>
        <dbReference type="Proteomes" id="UP000561459"/>
    </source>
</evidence>
<name>A0A7W6C0Z2_9SPHN</name>